<evidence type="ECO:0000313" key="2">
    <source>
        <dbReference type="EMBL" id="CAB1439540.1"/>
    </source>
</evidence>
<reference evidence="2" key="1">
    <citation type="submission" date="2020-03" db="EMBL/GenBank/DDBJ databases">
        <authorList>
            <person name="Weist P."/>
        </authorList>
    </citation>
    <scope>NUCLEOTIDE SEQUENCE</scope>
</reference>
<feature type="compositionally biased region" description="Basic and acidic residues" evidence="1">
    <location>
        <begin position="59"/>
        <end position="75"/>
    </location>
</feature>
<evidence type="ECO:0000313" key="3">
    <source>
        <dbReference type="Proteomes" id="UP001153269"/>
    </source>
</evidence>
<sequence>MSVSLKRKNKMAMNRSDHRRRRGGLQRGGGQAAATTWYGSCTALNRKALQRVVKSAPAHHHDGTTIHEGHLHPAV</sequence>
<comment type="caution">
    <text evidence="2">The sequence shown here is derived from an EMBL/GenBank/DDBJ whole genome shotgun (WGS) entry which is preliminary data.</text>
</comment>
<feature type="region of interest" description="Disordered" evidence="1">
    <location>
        <begin position="54"/>
        <end position="75"/>
    </location>
</feature>
<gene>
    <name evidence="2" type="ORF">PLEPLA_LOCUS27323</name>
</gene>
<dbReference type="Proteomes" id="UP001153269">
    <property type="component" value="Unassembled WGS sequence"/>
</dbReference>
<accession>A0A9N7UY86</accession>
<feature type="compositionally biased region" description="Basic residues" evidence="1">
    <location>
        <begin position="1"/>
        <end position="10"/>
    </location>
</feature>
<organism evidence="2 3">
    <name type="scientific">Pleuronectes platessa</name>
    <name type="common">European plaice</name>
    <dbReference type="NCBI Taxonomy" id="8262"/>
    <lineage>
        <taxon>Eukaryota</taxon>
        <taxon>Metazoa</taxon>
        <taxon>Chordata</taxon>
        <taxon>Craniata</taxon>
        <taxon>Vertebrata</taxon>
        <taxon>Euteleostomi</taxon>
        <taxon>Actinopterygii</taxon>
        <taxon>Neopterygii</taxon>
        <taxon>Teleostei</taxon>
        <taxon>Neoteleostei</taxon>
        <taxon>Acanthomorphata</taxon>
        <taxon>Carangaria</taxon>
        <taxon>Pleuronectiformes</taxon>
        <taxon>Pleuronectoidei</taxon>
        <taxon>Pleuronectidae</taxon>
        <taxon>Pleuronectes</taxon>
    </lineage>
</organism>
<keyword evidence="3" id="KW-1185">Reference proteome</keyword>
<evidence type="ECO:0000256" key="1">
    <source>
        <dbReference type="SAM" id="MobiDB-lite"/>
    </source>
</evidence>
<dbReference type="AlphaFoldDB" id="A0A9N7UY86"/>
<proteinExistence type="predicted"/>
<name>A0A9N7UY86_PLEPL</name>
<dbReference type="EMBL" id="CADEAL010002297">
    <property type="protein sequence ID" value="CAB1439540.1"/>
    <property type="molecule type" value="Genomic_DNA"/>
</dbReference>
<protein>
    <submittedName>
        <fullName evidence="2">Uncharacterized protein</fullName>
    </submittedName>
</protein>
<feature type="region of interest" description="Disordered" evidence="1">
    <location>
        <begin position="1"/>
        <end position="32"/>
    </location>
</feature>